<gene>
    <name evidence="1" type="ORF">SAMN05216251_102363</name>
</gene>
<dbReference type="InterPro" id="IPR046270">
    <property type="entry name" value="DUF6303"/>
</dbReference>
<evidence type="ECO:0000313" key="1">
    <source>
        <dbReference type="EMBL" id="SFE28161.1"/>
    </source>
</evidence>
<dbReference type="RefSeq" id="WP_093712034.1">
    <property type="nucleotide sequence ID" value="NZ_FONG01000002.1"/>
</dbReference>
<sequence>MAHTRPLHAHMIHSWDGAAWEVFVAEPDEARWPHIPFPVGDGVPTISARTAALRALGYAPLTADTAWEWMETFFEGDPEGTVSLIASVKVTPANAT</sequence>
<dbReference type="Proteomes" id="UP000199323">
    <property type="component" value="Unassembled WGS sequence"/>
</dbReference>
<dbReference type="EMBL" id="FONG01000002">
    <property type="protein sequence ID" value="SFE28161.1"/>
    <property type="molecule type" value="Genomic_DNA"/>
</dbReference>
<dbReference type="OrthoDB" id="4241085at2"/>
<dbReference type="STRING" id="380248.SAMN05216251_102363"/>
<name>A0A1I1Z8S5_9ACTN</name>
<organism evidence="1 2">
    <name type="scientific">Actinacidiphila alni</name>
    <dbReference type="NCBI Taxonomy" id="380248"/>
    <lineage>
        <taxon>Bacteria</taxon>
        <taxon>Bacillati</taxon>
        <taxon>Actinomycetota</taxon>
        <taxon>Actinomycetes</taxon>
        <taxon>Kitasatosporales</taxon>
        <taxon>Streptomycetaceae</taxon>
        <taxon>Actinacidiphila</taxon>
    </lineage>
</organism>
<dbReference type="Pfam" id="PF19820">
    <property type="entry name" value="DUF6303"/>
    <property type="match status" value="1"/>
</dbReference>
<keyword evidence="2" id="KW-1185">Reference proteome</keyword>
<accession>A0A1I1Z8S5</accession>
<evidence type="ECO:0000313" key="2">
    <source>
        <dbReference type="Proteomes" id="UP000199323"/>
    </source>
</evidence>
<dbReference type="AlphaFoldDB" id="A0A1I1Z8S5"/>
<proteinExistence type="predicted"/>
<protein>
    <submittedName>
        <fullName evidence="1">Uncharacterized protein</fullName>
    </submittedName>
</protein>
<reference evidence="1 2" key="1">
    <citation type="submission" date="2016-10" db="EMBL/GenBank/DDBJ databases">
        <authorList>
            <person name="de Groot N.N."/>
        </authorList>
    </citation>
    <scope>NUCLEOTIDE SEQUENCE [LARGE SCALE GENOMIC DNA]</scope>
    <source>
        <strain evidence="1 2">CGMCC 4.3510</strain>
    </source>
</reference>